<organism evidence="2 3">
    <name type="scientific">Mycena chlorophos</name>
    <name type="common">Agaric fungus</name>
    <name type="synonym">Agaricus chlorophos</name>
    <dbReference type="NCBI Taxonomy" id="658473"/>
    <lineage>
        <taxon>Eukaryota</taxon>
        <taxon>Fungi</taxon>
        <taxon>Dikarya</taxon>
        <taxon>Basidiomycota</taxon>
        <taxon>Agaricomycotina</taxon>
        <taxon>Agaricomycetes</taxon>
        <taxon>Agaricomycetidae</taxon>
        <taxon>Agaricales</taxon>
        <taxon>Marasmiineae</taxon>
        <taxon>Mycenaceae</taxon>
        <taxon>Mycena</taxon>
    </lineage>
</organism>
<feature type="region of interest" description="Disordered" evidence="1">
    <location>
        <begin position="385"/>
        <end position="416"/>
    </location>
</feature>
<reference evidence="2" key="1">
    <citation type="submission" date="2014-09" db="EMBL/GenBank/DDBJ databases">
        <title>Genome sequence of the luminous mushroom Mycena chlorophos for searching fungal bioluminescence genes.</title>
        <authorList>
            <person name="Tanaka Y."/>
            <person name="Kasuga D."/>
            <person name="Oba Y."/>
            <person name="Hase S."/>
            <person name="Sato K."/>
            <person name="Oba Y."/>
            <person name="Sakakibara Y."/>
        </authorList>
    </citation>
    <scope>NUCLEOTIDE SEQUENCE</scope>
</reference>
<protein>
    <submittedName>
        <fullName evidence="2">Uncharacterized protein</fullName>
    </submittedName>
</protein>
<feature type="region of interest" description="Disordered" evidence="1">
    <location>
        <begin position="33"/>
        <end position="69"/>
    </location>
</feature>
<dbReference type="Proteomes" id="UP000815677">
    <property type="component" value="Unassembled WGS sequence"/>
</dbReference>
<sequence length="1322" mass="149059">MANKNSASDAEWAEMMRLLRTLTVQMHDLKQRVDANEDAGTNKRGADASSDSKGAAAKKSAGSGSKKTQNRDLKAVLLPKQEVLNQANRILRIVIRRMFNIKTAWEFAFHKPASDDELEACNFGDLEPGPDDDGHWHWDFNLLTYLCSRWNTLVVEAIINAFFEEKDSTIVEDTPQIHEVLGIVITEKLIGYRGHWGKAQKKEGETLDDAQLRAALEQQKRQVYARSNSSKHRKYDKRVETVERVICILLKEGDEDVVYWQWILQLTRHVLGRRSAIGENQTLLSFLRSLDEQTVKFAATRTGAGGKYQERQRDDAKESASAPPAKLSQSLYSSSWLAEQDFTVVKKLQISKETFAFLDETVSLCDLVPRPDNDQRDDAMDVDSVGIDNQASPTPGPPTSAASASASPPPEQGRQTLCVPTVTFDEDDILDFGEPTPPPSPTIMPVENTQNPPTSDVPESDNNSDEIDLPPSSPPARDNSPLDPAWDPTSPFPQLLCPGVPATTVPATTVLKRQQKRQQDPPEIRCPTLPKHLACFDGFMHDGQGIWGVHYGDLNFLVNMPEWEMPPHLFRRYKRDFTTPSWLTPKTAQLMFLPRAAPFRDRLFAPLDIDLNRILITRLPGATKEDERYILTAKVSKQWTTMEIILLKIIRTLHSMLPSDTPRYESAFSIPWAYRYYEQAADPRTIVLRVRRAQAAFLPLMATITLYFVLLDDQVERERVASGSANTRDWRRVLQSTLGLNWQFLEDLQSSVVGDMNVERMGGMVDISNPWADNRNTPGRRSIFSLVLGKHKVPLAFLFGDVKFPLEIHSIPEKLVYNQFIPDEAEVEYLKGLPGEVAFSPWRARASGTGMESGRGQPPIENLDPNDRRVSQRNPRPELFVMPGANQYRSALNTRTSAILAQVDVPGQNKDHDDSFGEYLDQDEALSGQLPAATSTVTQDANEIVDDMYPPAVVLNPGVGYHQISSAGIAARWYGLYVTDVAAAQARPADEKIAVLATKWLLGDVQAPTTTPFAELMFYHMKQAGQVRDIPRFLSDLSNRHAPLLVQHQFHFNVKRVFWGQSRLFMILPDHDDDQPFILADAATVLFALRSAFNDTDELVRGLTEVGAKFSVCWRREKSRVETIPARDVPHLGNRPFGHTASASEYRAYVYRRNRYLNSYRGLLMLAEGGIWARISRAVVPGYATALLMRPEDQDLDEAILLADLEPGYGLYKETLTRDEKDLVSGVYAVQVEQVGDFSIKFLSWWPMWDSWDKSAHSMGIWNENCERWYQQQSASMENGSFQLQNNAYWNHQRCSNLALKISSHHQDLALAFLDTIASGYL</sequence>
<feature type="compositionally biased region" description="Acidic residues" evidence="1">
    <location>
        <begin position="458"/>
        <end position="468"/>
    </location>
</feature>
<evidence type="ECO:0000313" key="3">
    <source>
        <dbReference type="Proteomes" id="UP000815677"/>
    </source>
</evidence>
<feature type="compositionally biased region" description="Basic and acidic residues" evidence="1">
    <location>
        <begin position="33"/>
        <end position="46"/>
    </location>
</feature>
<gene>
    <name evidence="2" type="ORF">MCHLO_02509</name>
</gene>
<feature type="region of interest" description="Disordered" evidence="1">
    <location>
        <begin position="302"/>
        <end position="324"/>
    </location>
</feature>
<evidence type="ECO:0000256" key="1">
    <source>
        <dbReference type="SAM" id="MobiDB-lite"/>
    </source>
</evidence>
<evidence type="ECO:0000313" key="2">
    <source>
        <dbReference type="EMBL" id="GAT44906.1"/>
    </source>
</evidence>
<feature type="region of interest" description="Disordered" evidence="1">
    <location>
        <begin position="428"/>
        <end position="499"/>
    </location>
</feature>
<keyword evidence="3" id="KW-1185">Reference proteome</keyword>
<feature type="compositionally biased region" description="Low complexity" evidence="1">
    <location>
        <begin position="47"/>
        <end position="67"/>
    </location>
</feature>
<accession>A0ABQ0L4X5</accession>
<proteinExistence type="predicted"/>
<name>A0ABQ0L4X5_MYCCL</name>
<feature type="region of interest" description="Disordered" evidence="1">
    <location>
        <begin position="848"/>
        <end position="870"/>
    </location>
</feature>
<feature type="compositionally biased region" description="Basic and acidic residues" evidence="1">
    <location>
        <begin position="308"/>
        <end position="318"/>
    </location>
</feature>
<dbReference type="EMBL" id="DF840329">
    <property type="protein sequence ID" value="GAT44906.1"/>
    <property type="molecule type" value="Genomic_DNA"/>
</dbReference>